<dbReference type="EMBL" id="VXIT01000010">
    <property type="protein sequence ID" value="KAA6409734.1"/>
    <property type="molecule type" value="Genomic_DNA"/>
</dbReference>
<evidence type="ECO:0000256" key="1">
    <source>
        <dbReference type="SAM" id="SignalP"/>
    </source>
</evidence>
<comment type="caution">
    <text evidence="2">The sequence shown here is derived from an EMBL/GenBank/DDBJ whole genome shotgun (WGS) entry which is preliminary data.</text>
</comment>
<dbReference type="AlphaFoldDB" id="A0A5M8PML9"/>
<evidence type="ECO:0000313" key="3">
    <source>
        <dbReference type="Proteomes" id="UP000324767"/>
    </source>
</evidence>
<evidence type="ECO:0000313" key="2">
    <source>
        <dbReference type="EMBL" id="KAA6409734.1"/>
    </source>
</evidence>
<protein>
    <submittedName>
        <fullName evidence="2">Uncharacterized protein</fullName>
    </submittedName>
</protein>
<sequence>MRFPNSSIAIVALAPFIALALPAKGTFSSLSIRNQNQANAPDTLISIEVLSRTEDRHNVDTLSSPLRSRGNNPSVLWRTGGSPTFIVVYPSTVVNAVSVINVIDACYKLILHSIQQHGDVILPGGYFNWMGINGIAVEAINANNHQLTWGVLAAALKAVKQYMEANGYRQAHFDIYDGENMVGKGLIYTPPYLQPIIGD</sequence>
<feature type="signal peptide" evidence="1">
    <location>
        <begin position="1"/>
        <end position="22"/>
    </location>
</feature>
<organism evidence="2 3">
    <name type="scientific">Lasallia pustulata</name>
    <dbReference type="NCBI Taxonomy" id="136370"/>
    <lineage>
        <taxon>Eukaryota</taxon>
        <taxon>Fungi</taxon>
        <taxon>Dikarya</taxon>
        <taxon>Ascomycota</taxon>
        <taxon>Pezizomycotina</taxon>
        <taxon>Lecanoromycetes</taxon>
        <taxon>OSLEUM clade</taxon>
        <taxon>Umbilicariomycetidae</taxon>
        <taxon>Umbilicariales</taxon>
        <taxon>Umbilicariaceae</taxon>
        <taxon>Lasallia</taxon>
    </lineage>
</organism>
<dbReference type="OrthoDB" id="5294920at2759"/>
<keyword evidence="1" id="KW-0732">Signal</keyword>
<gene>
    <name evidence="2" type="ORF">FRX48_06346</name>
</gene>
<feature type="chain" id="PRO_5024333165" evidence="1">
    <location>
        <begin position="23"/>
        <end position="199"/>
    </location>
</feature>
<proteinExistence type="predicted"/>
<name>A0A5M8PML9_9LECA</name>
<accession>A0A5M8PML9</accession>
<dbReference type="Proteomes" id="UP000324767">
    <property type="component" value="Unassembled WGS sequence"/>
</dbReference>
<reference evidence="2 3" key="1">
    <citation type="submission" date="2019-09" db="EMBL/GenBank/DDBJ databases">
        <title>The hologenome of the rock-dwelling lichen Lasallia pustulata.</title>
        <authorList>
            <person name="Greshake Tzovaras B."/>
            <person name="Segers F."/>
            <person name="Bicker A."/>
            <person name="Dal Grande F."/>
            <person name="Otte J."/>
            <person name="Hankeln T."/>
            <person name="Schmitt I."/>
            <person name="Ebersberger I."/>
        </authorList>
    </citation>
    <scope>NUCLEOTIDE SEQUENCE [LARGE SCALE GENOMIC DNA]</scope>
    <source>
        <strain evidence="2">A1-1</strain>
    </source>
</reference>